<dbReference type="Pfam" id="PF00700">
    <property type="entry name" value="Flagellin_C"/>
    <property type="match status" value="1"/>
</dbReference>
<dbReference type="InterPro" id="IPR001029">
    <property type="entry name" value="Flagellin_N"/>
</dbReference>
<dbReference type="InterPro" id="IPR013384">
    <property type="entry name" value="Flagell_FlgL"/>
</dbReference>
<dbReference type="Proteomes" id="UP001222030">
    <property type="component" value="Unassembled WGS sequence"/>
</dbReference>
<keyword evidence="7" id="KW-0969">Cilium</keyword>
<evidence type="ECO:0000259" key="6">
    <source>
        <dbReference type="Pfam" id="PF00700"/>
    </source>
</evidence>
<evidence type="ECO:0000256" key="3">
    <source>
        <dbReference type="ARBA" id="ARBA00005709"/>
    </source>
</evidence>
<name>A0ABT5IMH4_9NEIS</name>
<feature type="domain" description="Flagellin C-terminal" evidence="6">
    <location>
        <begin position="242"/>
        <end position="324"/>
    </location>
</feature>
<dbReference type="PANTHER" id="PTHR42792">
    <property type="entry name" value="FLAGELLIN"/>
    <property type="match status" value="1"/>
</dbReference>
<comment type="caution">
    <text evidence="7">The sequence shown here is derived from an EMBL/GenBank/DDBJ whole genome shotgun (WGS) entry which is preliminary data.</text>
</comment>
<dbReference type="NCBIfam" id="TIGR02550">
    <property type="entry name" value="flagell_flgL"/>
    <property type="match status" value="1"/>
</dbReference>
<comment type="subcellular location">
    <subcellularLocation>
        <location evidence="1">Bacterial flagellum</location>
    </subcellularLocation>
    <subcellularLocation>
        <location evidence="2">Secreted</location>
    </subcellularLocation>
</comment>
<gene>
    <name evidence="7" type="primary">flgL</name>
    <name evidence="7" type="ORF">PQU96_06410</name>
</gene>
<proteinExistence type="inferred from homology"/>
<sequence length="324" mass="34641">MRVSSNTQYIMGTYNLQSKGSQLNRLNEQLSTLKRINRASDDPVSAAALVDVSQSKSMTTQQSSNAKAAASQLAITDAILGNVTDTVISIKTLAVQAGNTLLTNEDRRAIQNEMREKAKELIALANSTDGASNYIFGGTDKSQPPFTLTIQATAPQLDINYQGNDQRQYMAISSSREIAVTEPGSLVFGRTSTPPVPIPPALSAPPTSAGNELWQSLSVFDGALSVGPVDPNYVANMAAVIQGLDDGLSQVLASRASLGSRMQETDSLIEMGDALNVQYASQISNLEDLDLAKAVSDFEIARTALEVTQKTFAQVKNLSLFNYL</sequence>
<evidence type="ECO:0000313" key="8">
    <source>
        <dbReference type="Proteomes" id="UP001222030"/>
    </source>
</evidence>
<organism evidence="7 8">
    <name type="scientific">Vogesella margarita</name>
    <dbReference type="NCBI Taxonomy" id="2984199"/>
    <lineage>
        <taxon>Bacteria</taxon>
        <taxon>Pseudomonadati</taxon>
        <taxon>Pseudomonadota</taxon>
        <taxon>Betaproteobacteria</taxon>
        <taxon>Neisseriales</taxon>
        <taxon>Chromobacteriaceae</taxon>
        <taxon>Vogesella</taxon>
    </lineage>
</organism>
<dbReference type="Pfam" id="PF00669">
    <property type="entry name" value="Flagellin_N"/>
    <property type="match status" value="1"/>
</dbReference>
<accession>A0ABT5IMH4</accession>
<reference evidence="7 8" key="1">
    <citation type="submission" date="2023-01" db="EMBL/GenBank/DDBJ databases">
        <title>Novel species of the genus Vogesella isolated from rivers.</title>
        <authorList>
            <person name="Lu H."/>
        </authorList>
    </citation>
    <scope>NUCLEOTIDE SEQUENCE [LARGE SCALE GENOMIC DNA]</scope>
    <source>
        <strain evidence="7 8">LYT5W</strain>
    </source>
</reference>
<protein>
    <submittedName>
        <fullName evidence="7">Flagellar hook-associated protein FlgL</fullName>
    </submittedName>
</protein>
<dbReference type="EMBL" id="JAQQLE010000004">
    <property type="protein sequence ID" value="MDC7713771.1"/>
    <property type="molecule type" value="Genomic_DNA"/>
</dbReference>
<feature type="domain" description="Flagellin N-terminal" evidence="5">
    <location>
        <begin position="3"/>
        <end position="139"/>
    </location>
</feature>
<dbReference type="RefSeq" id="WP_272771436.1">
    <property type="nucleotide sequence ID" value="NZ_JAQQLE010000004.1"/>
</dbReference>
<keyword evidence="7" id="KW-0282">Flagellum</keyword>
<keyword evidence="8" id="KW-1185">Reference proteome</keyword>
<dbReference type="InterPro" id="IPR046358">
    <property type="entry name" value="Flagellin_C"/>
</dbReference>
<keyword evidence="4" id="KW-0975">Bacterial flagellum</keyword>
<evidence type="ECO:0000256" key="1">
    <source>
        <dbReference type="ARBA" id="ARBA00004365"/>
    </source>
</evidence>
<dbReference type="PANTHER" id="PTHR42792:SF1">
    <property type="entry name" value="FLAGELLAR HOOK-ASSOCIATED PROTEIN 3"/>
    <property type="match status" value="1"/>
</dbReference>
<keyword evidence="7" id="KW-0966">Cell projection</keyword>
<dbReference type="InterPro" id="IPR001492">
    <property type="entry name" value="Flagellin"/>
</dbReference>
<evidence type="ECO:0000313" key="7">
    <source>
        <dbReference type="EMBL" id="MDC7713771.1"/>
    </source>
</evidence>
<evidence type="ECO:0000259" key="5">
    <source>
        <dbReference type="Pfam" id="PF00669"/>
    </source>
</evidence>
<dbReference type="Gene3D" id="1.20.1330.10">
    <property type="entry name" value="f41 fragment of flagellin, N-terminal domain"/>
    <property type="match status" value="1"/>
</dbReference>
<evidence type="ECO:0000256" key="2">
    <source>
        <dbReference type="ARBA" id="ARBA00004613"/>
    </source>
</evidence>
<dbReference type="SUPFAM" id="SSF64518">
    <property type="entry name" value="Phase 1 flagellin"/>
    <property type="match status" value="1"/>
</dbReference>
<evidence type="ECO:0000256" key="4">
    <source>
        <dbReference type="ARBA" id="ARBA00023143"/>
    </source>
</evidence>
<comment type="similarity">
    <text evidence="3">Belongs to the bacterial flagellin family.</text>
</comment>